<evidence type="ECO:0000313" key="3">
    <source>
        <dbReference type="EMBL" id="GAA1654652.1"/>
    </source>
</evidence>
<name>A0ABP4RME5_9ACTN</name>
<comment type="similarity">
    <text evidence="1">Belongs to the universal stress protein A family.</text>
</comment>
<comment type="caution">
    <text evidence="3">The sequence shown here is derived from an EMBL/GenBank/DDBJ whole genome shotgun (WGS) entry which is preliminary data.</text>
</comment>
<organism evidence="3 4">
    <name type="scientific">Nonomuraea maheshkhaliensis</name>
    <dbReference type="NCBI Taxonomy" id="419590"/>
    <lineage>
        <taxon>Bacteria</taxon>
        <taxon>Bacillati</taxon>
        <taxon>Actinomycetota</taxon>
        <taxon>Actinomycetes</taxon>
        <taxon>Streptosporangiales</taxon>
        <taxon>Streptosporangiaceae</taxon>
        <taxon>Nonomuraea</taxon>
    </lineage>
</organism>
<sequence>MIIVGVDGSRAGLEAVGWAAREAAIRQAELSVVHALPRWVCDRDDGRYAEVAAWMRRGGKEVLDAGEERARRENRDVKVTADLLPGDPRTALVRASRDAELLVVGSHGIGGVRGLLVGSVAYGVAGRTACDLVVVGALPSLPRGEIVVGVDGSYRSRLVLEAAFAEADRRGTTLRAVHAWAWPRMDGFEPADPAREAGALILLKETLAGYGESHPDVPVVAEIVHGHPAEVLRQAASGADVLMVGSHGHGTFAGMALGSVSQELLHRTPCPLWVVPTGLHHRGEPEPNAR</sequence>
<feature type="domain" description="UspA" evidence="2">
    <location>
        <begin position="146"/>
        <end position="276"/>
    </location>
</feature>
<dbReference type="Gene3D" id="3.40.50.620">
    <property type="entry name" value="HUPs"/>
    <property type="match status" value="2"/>
</dbReference>
<evidence type="ECO:0000256" key="1">
    <source>
        <dbReference type="ARBA" id="ARBA00008791"/>
    </source>
</evidence>
<accession>A0ABP4RME5</accession>
<dbReference type="InterPro" id="IPR006015">
    <property type="entry name" value="Universal_stress_UspA"/>
</dbReference>
<dbReference type="PANTHER" id="PTHR46268:SF6">
    <property type="entry name" value="UNIVERSAL STRESS PROTEIN UP12"/>
    <property type="match status" value="1"/>
</dbReference>
<dbReference type="InterPro" id="IPR006016">
    <property type="entry name" value="UspA"/>
</dbReference>
<dbReference type="RefSeq" id="WP_346109880.1">
    <property type="nucleotide sequence ID" value="NZ_BAAAMU010000050.1"/>
</dbReference>
<dbReference type="PANTHER" id="PTHR46268">
    <property type="entry name" value="STRESS RESPONSE PROTEIN NHAX"/>
    <property type="match status" value="1"/>
</dbReference>
<dbReference type="Proteomes" id="UP001500064">
    <property type="component" value="Unassembled WGS sequence"/>
</dbReference>
<dbReference type="Pfam" id="PF00582">
    <property type="entry name" value="Usp"/>
    <property type="match status" value="2"/>
</dbReference>
<feature type="domain" description="UspA" evidence="2">
    <location>
        <begin position="2"/>
        <end position="135"/>
    </location>
</feature>
<evidence type="ECO:0000313" key="4">
    <source>
        <dbReference type="Proteomes" id="UP001500064"/>
    </source>
</evidence>
<dbReference type="PRINTS" id="PR01438">
    <property type="entry name" value="UNVRSLSTRESS"/>
</dbReference>
<protein>
    <submittedName>
        <fullName evidence="3">Universal stress protein</fullName>
    </submittedName>
</protein>
<dbReference type="InterPro" id="IPR014729">
    <property type="entry name" value="Rossmann-like_a/b/a_fold"/>
</dbReference>
<reference evidence="4" key="1">
    <citation type="journal article" date="2019" name="Int. J. Syst. Evol. Microbiol.">
        <title>The Global Catalogue of Microorganisms (GCM) 10K type strain sequencing project: providing services to taxonomists for standard genome sequencing and annotation.</title>
        <authorList>
            <consortium name="The Broad Institute Genomics Platform"/>
            <consortium name="The Broad Institute Genome Sequencing Center for Infectious Disease"/>
            <person name="Wu L."/>
            <person name="Ma J."/>
        </authorList>
    </citation>
    <scope>NUCLEOTIDE SEQUENCE [LARGE SCALE GENOMIC DNA]</scope>
    <source>
        <strain evidence="4">JCM 13929</strain>
    </source>
</reference>
<evidence type="ECO:0000259" key="2">
    <source>
        <dbReference type="Pfam" id="PF00582"/>
    </source>
</evidence>
<gene>
    <name evidence="3" type="ORF">GCM10009733_060130</name>
</gene>
<dbReference type="EMBL" id="BAAAMU010000050">
    <property type="protein sequence ID" value="GAA1654652.1"/>
    <property type="molecule type" value="Genomic_DNA"/>
</dbReference>
<keyword evidence="4" id="KW-1185">Reference proteome</keyword>
<dbReference type="SUPFAM" id="SSF52402">
    <property type="entry name" value="Adenine nucleotide alpha hydrolases-like"/>
    <property type="match status" value="2"/>
</dbReference>
<proteinExistence type="inferred from homology"/>